<dbReference type="PANTHER" id="PTHR18919">
    <property type="entry name" value="ACETYL-COA C-ACYLTRANSFERASE"/>
    <property type="match status" value="1"/>
</dbReference>
<keyword evidence="3 6" id="KW-0012">Acyltransferase</keyword>
<dbReference type="PIRSF" id="PIRSF000429">
    <property type="entry name" value="Ac-CoA_Ac_transf"/>
    <property type="match status" value="1"/>
</dbReference>
<dbReference type="PANTHER" id="PTHR18919:SF164">
    <property type="entry name" value="ACETYL-COA ACETYLTRANSFERASE"/>
    <property type="match status" value="1"/>
</dbReference>
<dbReference type="GO" id="GO:0003985">
    <property type="term" value="F:acetyl-CoA C-acetyltransferase activity"/>
    <property type="evidence" value="ECO:0007669"/>
    <property type="project" value="UniProtKB-EC"/>
</dbReference>
<organism evidence="9 10">
    <name type="scientific">Marinobacter psychrophilus</name>
    <dbReference type="NCBI Taxonomy" id="330734"/>
    <lineage>
        <taxon>Bacteria</taxon>
        <taxon>Pseudomonadati</taxon>
        <taxon>Pseudomonadota</taxon>
        <taxon>Gammaproteobacteria</taxon>
        <taxon>Pseudomonadales</taxon>
        <taxon>Marinobacteraceae</taxon>
        <taxon>Marinobacter</taxon>
    </lineage>
</organism>
<feature type="active site" description="Proton acceptor" evidence="5">
    <location>
        <position position="361"/>
    </location>
</feature>
<dbReference type="Pfam" id="PF00108">
    <property type="entry name" value="Thiolase_N"/>
    <property type="match status" value="1"/>
</dbReference>
<evidence type="ECO:0000256" key="3">
    <source>
        <dbReference type="ARBA" id="ARBA00023315"/>
    </source>
</evidence>
<evidence type="ECO:0000256" key="5">
    <source>
        <dbReference type="PIRSR" id="PIRSR000429-1"/>
    </source>
</evidence>
<evidence type="ECO:0000256" key="1">
    <source>
        <dbReference type="ARBA" id="ARBA00010982"/>
    </source>
</evidence>
<dbReference type="InterPro" id="IPR020617">
    <property type="entry name" value="Thiolase_C"/>
</dbReference>
<name>A0A0H4I604_9GAMM</name>
<feature type="domain" description="Thiolase C-terminal" evidence="8">
    <location>
        <begin position="282"/>
        <end position="403"/>
    </location>
</feature>
<evidence type="ECO:0000259" key="7">
    <source>
        <dbReference type="Pfam" id="PF00108"/>
    </source>
</evidence>
<proteinExistence type="inferred from homology"/>
<protein>
    <submittedName>
        <fullName evidence="9">Acetyl-CoA acetyltransferase</fullName>
        <ecNumber evidence="9">2.3.1.9</ecNumber>
    </submittedName>
</protein>
<evidence type="ECO:0000313" key="10">
    <source>
        <dbReference type="Proteomes" id="UP000036406"/>
    </source>
</evidence>
<feature type="domain" description="Thiolase N-terminal" evidence="7">
    <location>
        <begin position="17"/>
        <end position="275"/>
    </location>
</feature>
<dbReference type="KEGG" id="mpq:ABA45_12640"/>
<comment type="similarity">
    <text evidence="1 6">Belongs to the thiolase-like superfamily. Thiolase family.</text>
</comment>
<dbReference type="AlphaFoldDB" id="A0A0H4I604"/>
<dbReference type="GO" id="GO:0044281">
    <property type="term" value="P:small molecule metabolic process"/>
    <property type="evidence" value="ECO:0007669"/>
    <property type="project" value="UniProtKB-ARBA"/>
</dbReference>
<dbReference type="NCBIfam" id="TIGR01930">
    <property type="entry name" value="AcCoA-C-Actrans"/>
    <property type="match status" value="1"/>
</dbReference>
<dbReference type="FunFam" id="3.40.47.10:FF:000010">
    <property type="entry name" value="Acetyl-CoA acetyltransferase (Thiolase)"/>
    <property type="match status" value="1"/>
</dbReference>
<evidence type="ECO:0000259" key="8">
    <source>
        <dbReference type="Pfam" id="PF02803"/>
    </source>
</evidence>
<accession>A0A0H4I604</accession>
<feature type="active site" description="Acyl-thioester intermediate" evidence="5">
    <location>
        <position position="101"/>
    </location>
</feature>
<dbReference type="Pfam" id="PF02803">
    <property type="entry name" value="Thiolase_C"/>
    <property type="match status" value="1"/>
</dbReference>
<dbReference type="SUPFAM" id="SSF53901">
    <property type="entry name" value="Thiolase-like"/>
    <property type="match status" value="2"/>
</dbReference>
<evidence type="ECO:0000256" key="6">
    <source>
        <dbReference type="RuleBase" id="RU003557"/>
    </source>
</evidence>
<dbReference type="PROSITE" id="PS00099">
    <property type="entry name" value="THIOLASE_3"/>
    <property type="match status" value="1"/>
</dbReference>
<sequence length="405" mass="42775">MLISRVQGVNVNSSDQVVIVSGVRTPMGGFQGSLSSVPAPELGAVCIAEAVRRAGIQPSDVQEVIMGNVLPAGLRQGPARQAMRKAGLPDSTGATAINKLCGSGMKAAMLAHDLIKAGSNDIMVAGGMENMSSAPYLLLKARSGYRMGPGDAAQDHMFFDGLEDAETGRLMGAFAQEMADKKGYTREDMDNYAISSLKRAQRAIEQGLLKDEIVPVTVKTRKGDILVEHDEQPFNANLEKIPTLRPAFSKDGTITAANASSISDGASALVLMRESEAEKRGLKPLARVVAHSTQSQHPSEFTCAPVGALETLFAKTGWSKDDVDLYEINEAFAMVAMMPIQELGLDPDKVNVHGGACAQGHPVGSTGSRILVTLMYALQRYGKKKGVAALCIGGGEATAMAIEML</sequence>
<dbReference type="STRING" id="330734.ABA45_12640"/>
<dbReference type="GO" id="GO:0033812">
    <property type="term" value="F:3-oxoadipyl-CoA thiolase activity"/>
    <property type="evidence" value="ECO:0007669"/>
    <property type="project" value="UniProtKB-EC"/>
</dbReference>
<dbReference type="EC" id="2.3.1.9" evidence="9"/>
<dbReference type="PATRIC" id="fig|330734.3.peg.2648"/>
<dbReference type="InterPro" id="IPR002155">
    <property type="entry name" value="Thiolase"/>
</dbReference>
<dbReference type="CDD" id="cd00751">
    <property type="entry name" value="thiolase"/>
    <property type="match status" value="1"/>
</dbReference>
<dbReference type="InterPro" id="IPR020616">
    <property type="entry name" value="Thiolase_N"/>
</dbReference>
<dbReference type="Gene3D" id="3.40.47.10">
    <property type="match status" value="2"/>
</dbReference>
<keyword evidence="10" id="KW-1185">Reference proteome</keyword>
<comment type="catalytic activity">
    <reaction evidence="4">
        <text>succinyl-CoA + acetyl-CoA = 3-oxoadipyl-CoA + CoA</text>
        <dbReference type="Rhea" id="RHEA:19481"/>
        <dbReference type="ChEBI" id="CHEBI:57287"/>
        <dbReference type="ChEBI" id="CHEBI:57288"/>
        <dbReference type="ChEBI" id="CHEBI:57292"/>
        <dbReference type="ChEBI" id="CHEBI:57348"/>
        <dbReference type="EC" id="2.3.1.174"/>
    </reaction>
</comment>
<dbReference type="Proteomes" id="UP000036406">
    <property type="component" value="Chromosome"/>
</dbReference>
<feature type="active site" description="Proton acceptor" evidence="5">
    <location>
        <position position="391"/>
    </location>
</feature>
<dbReference type="InterPro" id="IPR016039">
    <property type="entry name" value="Thiolase-like"/>
</dbReference>
<evidence type="ECO:0000256" key="2">
    <source>
        <dbReference type="ARBA" id="ARBA00022679"/>
    </source>
</evidence>
<reference evidence="9 10" key="1">
    <citation type="submission" date="2015-05" db="EMBL/GenBank/DDBJ databases">
        <title>Complete genome of Marinobacter psychrophilus strain 20041T isolated from sea-ice of the Canadian Basin.</title>
        <authorList>
            <person name="Song L."/>
            <person name="Ren L."/>
            <person name="Yu Y."/>
            <person name="Wang X."/>
        </authorList>
    </citation>
    <scope>NUCLEOTIDE SEQUENCE [LARGE SCALE GENOMIC DNA]</scope>
    <source>
        <strain evidence="9 10">20041</strain>
    </source>
</reference>
<dbReference type="EMBL" id="CP011494">
    <property type="protein sequence ID" value="AKO53153.1"/>
    <property type="molecule type" value="Genomic_DNA"/>
</dbReference>
<gene>
    <name evidence="9" type="ORF">ABA45_12640</name>
</gene>
<dbReference type="InterPro" id="IPR020610">
    <property type="entry name" value="Thiolase_AS"/>
</dbReference>
<evidence type="ECO:0000313" key="9">
    <source>
        <dbReference type="EMBL" id="AKO53153.1"/>
    </source>
</evidence>
<evidence type="ECO:0000256" key="4">
    <source>
        <dbReference type="ARBA" id="ARBA00048527"/>
    </source>
</evidence>
<keyword evidence="2 6" id="KW-0808">Transferase</keyword>